<dbReference type="EMBL" id="RZUL01000004">
    <property type="protein sequence ID" value="RVT40276.1"/>
    <property type="molecule type" value="Genomic_DNA"/>
</dbReference>
<dbReference type="PANTHER" id="PTHR11113">
    <property type="entry name" value="N-ACETYLGLUCOSAMINE-6-PHOSPHATE DEACETYLASE"/>
    <property type="match status" value="1"/>
</dbReference>
<dbReference type="CDD" id="cd01297">
    <property type="entry name" value="D-aminoacylase"/>
    <property type="match status" value="1"/>
</dbReference>
<accession>A0A437J5U3</accession>
<evidence type="ECO:0000256" key="2">
    <source>
        <dbReference type="SAM" id="SignalP"/>
    </source>
</evidence>
<sequence>MTISLPKPPRRRVDQLGRRPVKFRHACAFVVAAAAVTGSVSAGDSNTPAYDLLIRNGTIYDGSGGKPYTGEIAIKGDRIVYVGPRAPGRPTKVVNAGGKAVTPGFVNMLSHSQEAFFVDSRVVSDINQGVTLNVMGEGWSMGPLTPKLREAALKDQGDIQYLIEWTTLDEFLRTVEKRGVATNVASFIGATTVRLAVLGEGDVDPSPAQLEEMRGLVAQAMRDGAMGVGSSLIYPPAGYAETPELIALTTEAGRCGGMYISHMRSEGDRIEQAVDELIEIARKSGAGAEIYHLKFAGKDNWGKFASVIAKIEAARAEGLRITTDMYTYDAGATGLTATLPLWVQADGAEAMAKRLRDPATRARVIADMRAKDAGYENLLRLTGGTGDNILLIGFKSEALRPLIGKTLAEAARARGVSVEEAAMDLIVEDGSRVDAAFRIMSEDNIRKAVQLPYMSFGSDAPGQAAEGVFLKSSTHPRTYGNVARLLGRYVRDEKLIPLEEAVRRLTSLPAANLRLRDRGLLKAGYFADVVLFDPTTIQDHATYERPHQYSTGVDSVWVNGVAVLKDGKPTGAAAGRVVRGPGWTGWPDGGACPK</sequence>
<dbReference type="Gene3D" id="3.30.1490.130">
    <property type="entry name" value="D-aminoacylase. Domain 3"/>
    <property type="match status" value="1"/>
</dbReference>
<dbReference type="GO" id="GO:0016811">
    <property type="term" value="F:hydrolase activity, acting on carbon-nitrogen (but not peptide) bonds, in linear amides"/>
    <property type="evidence" value="ECO:0007669"/>
    <property type="project" value="InterPro"/>
</dbReference>
<dbReference type="OrthoDB" id="9766983at2"/>
<dbReference type="Pfam" id="PF07969">
    <property type="entry name" value="Amidohydro_3"/>
    <property type="match status" value="1"/>
</dbReference>
<evidence type="ECO:0000259" key="3">
    <source>
        <dbReference type="Pfam" id="PF07969"/>
    </source>
</evidence>
<comment type="caution">
    <text evidence="4">The sequence shown here is derived from an EMBL/GenBank/DDBJ whole genome shotgun (WGS) entry which is preliminary data.</text>
</comment>
<evidence type="ECO:0000313" key="4">
    <source>
        <dbReference type="EMBL" id="RVT40276.1"/>
    </source>
</evidence>
<dbReference type="Proteomes" id="UP000282977">
    <property type="component" value="Unassembled WGS sequence"/>
</dbReference>
<dbReference type="InterPro" id="IPR032466">
    <property type="entry name" value="Metal_Hydrolase"/>
</dbReference>
<feature type="domain" description="Amidohydrolase 3" evidence="3">
    <location>
        <begin position="92"/>
        <end position="563"/>
    </location>
</feature>
<dbReference type="AlphaFoldDB" id="A0A437J5U3"/>
<organism evidence="4 5">
    <name type="scientific">Sphingobium algorifonticola</name>
    <dbReference type="NCBI Taxonomy" id="2008318"/>
    <lineage>
        <taxon>Bacteria</taxon>
        <taxon>Pseudomonadati</taxon>
        <taxon>Pseudomonadota</taxon>
        <taxon>Alphaproteobacteria</taxon>
        <taxon>Sphingomonadales</taxon>
        <taxon>Sphingomonadaceae</taxon>
        <taxon>Sphingobium</taxon>
    </lineage>
</organism>
<dbReference type="SUPFAM" id="SSF51556">
    <property type="entry name" value="Metallo-dependent hydrolases"/>
    <property type="match status" value="1"/>
</dbReference>
<evidence type="ECO:0000256" key="1">
    <source>
        <dbReference type="ARBA" id="ARBA00022801"/>
    </source>
</evidence>
<dbReference type="InterPro" id="IPR013108">
    <property type="entry name" value="Amidohydro_3"/>
</dbReference>
<proteinExistence type="predicted"/>
<dbReference type="InterPro" id="IPR011059">
    <property type="entry name" value="Metal-dep_hydrolase_composite"/>
</dbReference>
<keyword evidence="1" id="KW-0378">Hydrolase</keyword>
<dbReference type="Gene3D" id="3.20.20.140">
    <property type="entry name" value="Metal-dependent hydrolases"/>
    <property type="match status" value="1"/>
</dbReference>
<dbReference type="InterPro" id="IPR023100">
    <property type="entry name" value="D-aminoacylase_insert_dom_sf"/>
</dbReference>
<protein>
    <submittedName>
        <fullName evidence="4">D-aminoacylase</fullName>
    </submittedName>
</protein>
<reference evidence="4 5" key="1">
    <citation type="submission" date="2019-01" db="EMBL/GenBank/DDBJ databases">
        <authorList>
            <person name="Chen W.-M."/>
        </authorList>
    </citation>
    <scope>NUCLEOTIDE SEQUENCE [LARGE SCALE GENOMIC DNA]</scope>
    <source>
        <strain evidence="4 5">TLA-22</strain>
    </source>
</reference>
<keyword evidence="5" id="KW-1185">Reference proteome</keyword>
<feature type="chain" id="PRO_5019282825" evidence="2">
    <location>
        <begin position="43"/>
        <end position="594"/>
    </location>
</feature>
<keyword evidence="2" id="KW-0732">Signal</keyword>
<dbReference type="SUPFAM" id="SSF51338">
    <property type="entry name" value="Composite domain of metallo-dependent hydrolases"/>
    <property type="match status" value="1"/>
</dbReference>
<gene>
    <name evidence="4" type="ORF">ENE74_13220</name>
</gene>
<evidence type="ECO:0000313" key="5">
    <source>
        <dbReference type="Proteomes" id="UP000282977"/>
    </source>
</evidence>
<dbReference type="Gene3D" id="2.30.40.10">
    <property type="entry name" value="Urease, subunit C, domain 1"/>
    <property type="match status" value="1"/>
</dbReference>
<name>A0A437J5U3_9SPHN</name>
<feature type="signal peptide" evidence="2">
    <location>
        <begin position="1"/>
        <end position="42"/>
    </location>
</feature>